<evidence type="ECO:0000313" key="2">
    <source>
        <dbReference type="Proteomes" id="UP000195437"/>
    </source>
</evidence>
<keyword evidence="1" id="KW-0946">Virion</keyword>
<dbReference type="AlphaFoldDB" id="A0A1Y0IQJ8"/>
<keyword evidence="2" id="KW-1185">Reference proteome</keyword>
<dbReference type="Proteomes" id="UP000195437">
    <property type="component" value="Chromosome"/>
</dbReference>
<evidence type="ECO:0000313" key="1">
    <source>
        <dbReference type="EMBL" id="ARU62560.1"/>
    </source>
</evidence>
<dbReference type="RefSeq" id="WP_087457919.1">
    <property type="nucleotide sequence ID" value="NZ_CP021434.1"/>
</dbReference>
<reference evidence="2" key="1">
    <citation type="submission" date="2017-05" db="EMBL/GenBank/DDBJ databases">
        <authorList>
            <person name="Sung H."/>
        </authorList>
    </citation>
    <scope>NUCLEOTIDE SEQUENCE [LARGE SCALE GENOMIC DNA]</scope>
    <source>
        <strain evidence="2">AR23208</strain>
    </source>
</reference>
<organism evidence="1 2">
    <name type="scientific">Tumebacillus avium</name>
    <dbReference type="NCBI Taxonomy" id="1903704"/>
    <lineage>
        <taxon>Bacteria</taxon>
        <taxon>Bacillati</taxon>
        <taxon>Bacillota</taxon>
        <taxon>Bacilli</taxon>
        <taxon>Bacillales</taxon>
        <taxon>Alicyclobacillaceae</taxon>
        <taxon>Tumebacillus</taxon>
    </lineage>
</organism>
<name>A0A1Y0IQJ8_9BACL</name>
<accession>A0A1Y0IQJ8</accession>
<dbReference type="KEGG" id="tum:CBW65_17510"/>
<dbReference type="OrthoDB" id="2374983at2"/>
<keyword evidence="1" id="KW-0167">Capsid protein</keyword>
<protein>
    <submittedName>
        <fullName evidence="1">Spore coat protein</fullName>
    </submittedName>
</protein>
<dbReference type="Pfam" id="PF10628">
    <property type="entry name" value="CotE"/>
    <property type="match status" value="1"/>
</dbReference>
<sequence length="178" mass="20204">MARTDKEYRAREIITNAVCGTGSKYSQTTYTIRPANRPTTIGGCWVMNHSYEAELVGDVVEVHGRFDVNVWYSYQGNSETAVAKDTVTYTETIPLRELDPHCARDNIKVSVKVLQQPNCLDATVVDSGHEILVRVEKELATEIVGETKVWVLTIDQPHYKDDEDIEDEVFEDDDDFED</sequence>
<proteinExistence type="predicted"/>
<dbReference type="EMBL" id="CP021434">
    <property type="protein sequence ID" value="ARU62560.1"/>
    <property type="molecule type" value="Genomic_DNA"/>
</dbReference>
<dbReference type="InterPro" id="IPR018901">
    <property type="entry name" value="Spore_coat_CotE"/>
</dbReference>
<gene>
    <name evidence="1" type="ORF">CBW65_17510</name>
</gene>